<dbReference type="PANTHER" id="PTHR43630">
    <property type="entry name" value="POLY-BETA-1,6-N-ACETYL-D-GLUCOSAMINE SYNTHASE"/>
    <property type="match status" value="1"/>
</dbReference>
<accession>A0A2M7UU55</accession>
<dbReference type="SUPFAM" id="SSF53448">
    <property type="entry name" value="Nucleotide-diphospho-sugar transferases"/>
    <property type="match status" value="1"/>
</dbReference>
<dbReference type="Proteomes" id="UP000229166">
    <property type="component" value="Unassembled WGS sequence"/>
</dbReference>
<dbReference type="InterPro" id="IPR029044">
    <property type="entry name" value="Nucleotide-diphossugar_trans"/>
</dbReference>
<dbReference type="Gene3D" id="3.90.550.10">
    <property type="entry name" value="Spore Coat Polysaccharide Biosynthesis Protein SpsA, Chain A"/>
    <property type="match status" value="1"/>
</dbReference>
<proteinExistence type="predicted"/>
<dbReference type="PANTHER" id="PTHR43630:SF2">
    <property type="entry name" value="GLYCOSYLTRANSFERASE"/>
    <property type="match status" value="1"/>
</dbReference>
<evidence type="ECO:0000259" key="1">
    <source>
        <dbReference type="Pfam" id="PF00535"/>
    </source>
</evidence>
<dbReference type="Pfam" id="PF00535">
    <property type="entry name" value="Glycos_transf_2"/>
    <property type="match status" value="1"/>
</dbReference>
<feature type="domain" description="Glycosyltransferase 2-like" evidence="1">
    <location>
        <begin position="8"/>
        <end position="151"/>
    </location>
</feature>
<name>A0A2M7UU55_9BACT</name>
<dbReference type="EMBL" id="PFOZ01000041">
    <property type="protein sequence ID" value="PIZ87011.1"/>
    <property type="molecule type" value="Genomic_DNA"/>
</dbReference>
<gene>
    <name evidence="2" type="ORF">COX92_02075</name>
</gene>
<evidence type="ECO:0000313" key="3">
    <source>
        <dbReference type="Proteomes" id="UP000229166"/>
    </source>
</evidence>
<protein>
    <recommendedName>
        <fullName evidence="1">Glycosyltransferase 2-like domain-containing protein</fullName>
    </recommendedName>
</protein>
<organism evidence="2 3">
    <name type="scientific">Candidatus Nealsonbacteria bacterium CG_4_10_14_0_2_um_filter_40_15</name>
    <dbReference type="NCBI Taxonomy" id="1974682"/>
    <lineage>
        <taxon>Bacteria</taxon>
        <taxon>Candidatus Nealsoniibacteriota</taxon>
    </lineage>
</organism>
<dbReference type="AlphaFoldDB" id="A0A2M7UU55"/>
<reference evidence="3" key="1">
    <citation type="submission" date="2017-09" db="EMBL/GenBank/DDBJ databases">
        <title>Depth-based differentiation of microbial function through sediment-hosted aquifers and enrichment of novel symbionts in the deep terrestrial subsurface.</title>
        <authorList>
            <person name="Probst A.J."/>
            <person name="Ladd B."/>
            <person name="Jarett J.K."/>
            <person name="Geller-Mcgrath D.E."/>
            <person name="Sieber C.M.K."/>
            <person name="Emerson J.B."/>
            <person name="Anantharaman K."/>
            <person name="Thomas B.C."/>
            <person name="Malmstrom R."/>
            <person name="Stieglmeier M."/>
            <person name="Klingl A."/>
            <person name="Woyke T."/>
            <person name="Ryan C.M."/>
            <person name="Banfield J.F."/>
        </authorList>
    </citation>
    <scope>NUCLEOTIDE SEQUENCE [LARGE SCALE GENOMIC DNA]</scope>
</reference>
<comment type="caution">
    <text evidence="2">The sequence shown here is derived from an EMBL/GenBank/DDBJ whole genome shotgun (WGS) entry which is preliminary data.</text>
</comment>
<evidence type="ECO:0000313" key="2">
    <source>
        <dbReference type="EMBL" id="PIZ87011.1"/>
    </source>
</evidence>
<dbReference type="InterPro" id="IPR001173">
    <property type="entry name" value="Glyco_trans_2-like"/>
</dbReference>
<sequence>MKQNQFFSIIIPAHNEESIIEKTLICLKNLDYPSNAYEVIVVENSSNDATYAKAKMFESSNFKIYTIKEKGVSRARNFGINQCSRASNWGIIMDADTFLKKGFLSELNTYLETHHDADYGTTTVLLDDETLTGRFWSWYINQTDKFFKIMHRIHIVRKELFIKVRYDEELTVTEDLWYSRDLLKLGRYFFMKTKNVIVSARRFRQKGYIKMFFINIYLGLLPKSIAKKKGWEVVR</sequence>